<keyword evidence="1" id="KW-0472">Membrane</keyword>
<organism evidence="2 3">
    <name type="scientific">Oceanobacillus profundus</name>
    <dbReference type="NCBI Taxonomy" id="372463"/>
    <lineage>
        <taxon>Bacteria</taxon>
        <taxon>Bacillati</taxon>
        <taxon>Bacillota</taxon>
        <taxon>Bacilli</taxon>
        <taxon>Bacillales</taxon>
        <taxon>Bacillaceae</taxon>
        <taxon>Oceanobacillus</taxon>
    </lineage>
</organism>
<proteinExistence type="predicted"/>
<evidence type="ECO:0000313" key="2">
    <source>
        <dbReference type="EMBL" id="RHW29685.1"/>
    </source>
</evidence>
<sequence>MMMIERKGILGIIYLTMEWITRIAYLNILWVLFTVLGLIVTGFAPATTSMFTLTRKWLKGNTDDKILPIFWNTYKREFVKSNLLIWPLLIAGYILYIDYQYIMLVDGQLFFVLLVVFVNILILYLITILYIFPTYVHFKFKNIFQYYKNAFILGFSSPFITFSMLISLFIIGLVMEKIPGLIPFFLVASSSLVLTWYANLSFIKAEKRVN</sequence>
<name>A0A417YAQ7_9BACI</name>
<reference evidence="2 3" key="1">
    <citation type="journal article" date="2007" name="Int. J. Syst. Evol. Microbiol.">
        <title>Oceanobacillus profundus sp. nov., isolated from a deep-sea sediment core.</title>
        <authorList>
            <person name="Kim Y.G."/>
            <person name="Choi D.H."/>
            <person name="Hyun S."/>
            <person name="Cho B.C."/>
        </authorList>
    </citation>
    <scope>NUCLEOTIDE SEQUENCE [LARGE SCALE GENOMIC DNA]</scope>
    <source>
        <strain evidence="2 3">DSM 18246</strain>
    </source>
</reference>
<keyword evidence="3" id="KW-1185">Reference proteome</keyword>
<dbReference type="AlphaFoldDB" id="A0A417YAQ7"/>
<protein>
    <submittedName>
        <fullName evidence="2">DUF624 domain-containing protein</fullName>
    </submittedName>
</protein>
<comment type="caution">
    <text evidence="2">The sequence shown here is derived from an EMBL/GenBank/DDBJ whole genome shotgun (WGS) entry which is preliminary data.</text>
</comment>
<feature type="transmembrane region" description="Helical" evidence="1">
    <location>
        <begin position="108"/>
        <end position="132"/>
    </location>
</feature>
<dbReference type="InterPro" id="IPR006938">
    <property type="entry name" value="DUF624"/>
</dbReference>
<dbReference type="Pfam" id="PF04854">
    <property type="entry name" value="DUF624"/>
    <property type="match status" value="1"/>
</dbReference>
<keyword evidence="1" id="KW-1133">Transmembrane helix</keyword>
<gene>
    <name evidence="2" type="ORF">D1B32_20975</name>
</gene>
<feature type="transmembrane region" description="Helical" evidence="1">
    <location>
        <begin position="83"/>
        <end position="102"/>
    </location>
</feature>
<evidence type="ECO:0000256" key="1">
    <source>
        <dbReference type="SAM" id="Phobius"/>
    </source>
</evidence>
<dbReference type="OrthoDB" id="2182676at2"/>
<feature type="transmembrane region" description="Helical" evidence="1">
    <location>
        <begin position="23"/>
        <end position="46"/>
    </location>
</feature>
<keyword evidence="1" id="KW-0812">Transmembrane</keyword>
<feature type="transmembrane region" description="Helical" evidence="1">
    <location>
        <begin position="181"/>
        <end position="200"/>
    </location>
</feature>
<evidence type="ECO:0000313" key="3">
    <source>
        <dbReference type="Proteomes" id="UP000285456"/>
    </source>
</evidence>
<dbReference type="Proteomes" id="UP000285456">
    <property type="component" value="Unassembled WGS sequence"/>
</dbReference>
<feature type="transmembrane region" description="Helical" evidence="1">
    <location>
        <begin position="152"/>
        <end position="175"/>
    </location>
</feature>
<accession>A0A417YAQ7</accession>
<dbReference type="EMBL" id="QWEH01000021">
    <property type="protein sequence ID" value="RHW29685.1"/>
    <property type="molecule type" value="Genomic_DNA"/>
</dbReference>